<dbReference type="GO" id="GO:0008270">
    <property type="term" value="F:zinc ion binding"/>
    <property type="evidence" value="ECO:0007669"/>
    <property type="project" value="UniProtKB-KW"/>
</dbReference>
<dbReference type="GeneID" id="70252525"/>
<keyword evidence="4" id="KW-0479">Metal-binding</keyword>
<feature type="region of interest" description="Disordered" evidence="9">
    <location>
        <begin position="310"/>
        <end position="333"/>
    </location>
</feature>
<dbReference type="SUPFAM" id="SSF57850">
    <property type="entry name" value="RING/U-box"/>
    <property type="match status" value="1"/>
</dbReference>
<comment type="catalytic activity">
    <reaction evidence="1">
        <text>[E2 ubiquitin-conjugating enzyme]-S-ubiquitinyl-L-cysteine + [acceptor protein]-L-lysine = [E2 ubiquitin-conjugating enzyme]-L-cysteine + [acceptor protein]-N(6)-ubiquitinyl-L-lysine.</text>
        <dbReference type="EC" id="2.3.2.31"/>
    </reaction>
</comment>
<evidence type="ECO:0000256" key="1">
    <source>
        <dbReference type="ARBA" id="ARBA00001798"/>
    </source>
</evidence>
<dbReference type="RefSeq" id="XP_046068624.1">
    <property type="nucleotide sequence ID" value="XM_046222238.1"/>
</dbReference>
<sequence length="562" mass="63166">MGCSNSKEAEDTPAVGVLRLPVNTTAPVQTHSAPTAETATTTTARSNSTDSDTSHPDTTPVPTMTCSICWESMPEVQQTIRNRPCKSHRLPVCNDCIRKMFLDAYKDETKMPPSCCCPIPLSCGRRLLSADEFILFQEKYEEWGTHDRLYCPVPTCSAFISPRLFPKGKDFAPAYQTAHPVDVQTPPPTPPDESSTVACPKCSVHVCIPCKQLSHPGSPCPRTADIDPELSELLKRWGVKRCPRCRAAVRRMYGCRHMRCRCGAQWCWWCTGPVRVCASRGCEAEAEGEAFEEELNQEAENYLETYGEDHNQERNEEQTPSTRQNNDNPTVTLDAGWHWEDEDLDLGEEPNGEEVLSFNCNHAWDDDSDSDSGDEEDEATGQTHEECGRCWRPLFHRPQGYHYIGVKELLENGELQLTPTDHVPSVGAEDYVNACRRCGIVLCAQCRASTPHVPPPEYDLRADEDSNEEDQIEVAPPEGVEEVDSNQLREGQLDEELTAETTETEQVDESIDDDSQPVEEKNLMHEELGQLAAKRQKATEYSRKWRAANPRREKVNSYDAVR</sequence>
<evidence type="ECO:0000256" key="8">
    <source>
        <dbReference type="ARBA" id="ARBA00022833"/>
    </source>
</evidence>
<dbReference type="GO" id="GO:0016567">
    <property type="term" value="P:protein ubiquitination"/>
    <property type="evidence" value="ECO:0007669"/>
    <property type="project" value="InterPro"/>
</dbReference>
<dbReference type="Gene3D" id="1.20.120.1750">
    <property type="match status" value="1"/>
</dbReference>
<evidence type="ECO:0000313" key="12">
    <source>
        <dbReference type="Proteomes" id="UP001201262"/>
    </source>
</evidence>
<evidence type="ECO:0000256" key="6">
    <source>
        <dbReference type="ARBA" id="ARBA00022771"/>
    </source>
</evidence>
<feature type="region of interest" description="Disordered" evidence="9">
    <location>
        <begin position="24"/>
        <end position="59"/>
    </location>
</feature>
<comment type="caution">
    <text evidence="11">The sequence shown here is derived from an EMBL/GenBank/DDBJ whole genome shotgun (WGS) entry which is preliminary data.</text>
</comment>
<keyword evidence="3" id="KW-0808">Transferase</keyword>
<protein>
    <recommendedName>
        <fullName evidence="2">RBR-type E3 ubiquitin transferase</fullName>
        <ecNumber evidence="2">2.3.2.31</ecNumber>
    </recommendedName>
</protein>
<evidence type="ECO:0000256" key="4">
    <source>
        <dbReference type="ARBA" id="ARBA00022723"/>
    </source>
</evidence>
<name>A0AAD4KNX5_9EURO</name>
<dbReference type="PROSITE" id="PS51873">
    <property type="entry name" value="TRIAD"/>
    <property type="match status" value="1"/>
</dbReference>
<organism evidence="11 12">
    <name type="scientific">Talaromyces proteolyticus</name>
    <dbReference type="NCBI Taxonomy" id="1131652"/>
    <lineage>
        <taxon>Eukaryota</taxon>
        <taxon>Fungi</taxon>
        <taxon>Dikarya</taxon>
        <taxon>Ascomycota</taxon>
        <taxon>Pezizomycotina</taxon>
        <taxon>Eurotiomycetes</taxon>
        <taxon>Eurotiomycetidae</taxon>
        <taxon>Eurotiales</taxon>
        <taxon>Trichocomaceae</taxon>
        <taxon>Talaromyces</taxon>
        <taxon>Talaromyces sect. Bacilispori</taxon>
    </lineage>
</organism>
<feature type="region of interest" description="Disordered" evidence="9">
    <location>
        <begin position="452"/>
        <end position="517"/>
    </location>
</feature>
<evidence type="ECO:0000256" key="2">
    <source>
        <dbReference type="ARBA" id="ARBA00012251"/>
    </source>
</evidence>
<dbReference type="EC" id="2.3.2.31" evidence="2"/>
<dbReference type="AlphaFoldDB" id="A0AAD4KNX5"/>
<dbReference type="PANTHER" id="PTHR11685">
    <property type="entry name" value="RBR FAMILY RING FINGER AND IBR DOMAIN-CONTAINING"/>
    <property type="match status" value="1"/>
</dbReference>
<dbReference type="CDD" id="cd22584">
    <property type="entry name" value="Rcat_RBR_unk"/>
    <property type="match status" value="1"/>
</dbReference>
<dbReference type="InterPro" id="IPR031127">
    <property type="entry name" value="E3_UB_ligase_RBR"/>
</dbReference>
<feature type="domain" description="RING-type" evidence="10">
    <location>
        <begin position="62"/>
        <end position="286"/>
    </location>
</feature>
<dbReference type="InterPro" id="IPR044066">
    <property type="entry name" value="TRIAD_supradom"/>
</dbReference>
<feature type="region of interest" description="Disordered" evidence="9">
    <location>
        <begin position="361"/>
        <end position="385"/>
    </location>
</feature>
<gene>
    <name evidence="11" type="ORF">BGW36DRAFT_464003</name>
</gene>
<evidence type="ECO:0000256" key="3">
    <source>
        <dbReference type="ARBA" id="ARBA00022679"/>
    </source>
</evidence>
<dbReference type="GO" id="GO:0061630">
    <property type="term" value="F:ubiquitin protein ligase activity"/>
    <property type="evidence" value="ECO:0007669"/>
    <property type="project" value="UniProtKB-EC"/>
</dbReference>
<feature type="compositionally biased region" description="Polar residues" evidence="9">
    <location>
        <begin position="318"/>
        <end position="331"/>
    </location>
</feature>
<dbReference type="Pfam" id="PF01485">
    <property type="entry name" value="IBR"/>
    <property type="match status" value="1"/>
</dbReference>
<keyword evidence="7" id="KW-0833">Ubl conjugation pathway</keyword>
<keyword evidence="8" id="KW-0862">Zinc</keyword>
<dbReference type="Proteomes" id="UP001201262">
    <property type="component" value="Unassembled WGS sequence"/>
</dbReference>
<keyword evidence="5" id="KW-0677">Repeat</keyword>
<proteinExistence type="predicted"/>
<evidence type="ECO:0000256" key="5">
    <source>
        <dbReference type="ARBA" id="ARBA00022737"/>
    </source>
</evidence>
<feature type="compositionally biased region" description="Acidic residues" evidence="9">
    <location>
        <begin position="493"/>
        <end position="517"/>
    </location>
</feature>
<feature type="region of interest" description="Disordered" evidence="9">
    <location>
        <begin position="532"/>
        <end position="562"/>
    </location>
</feature>
<keyword evidence="6" id="KW-0863">Zinc-finger</keyword>
<evidence type="ECO:0000256" key="7">
    <source>
        <dbReference type="ARBA" id="ARBA00022786"/>
    </source>
</evidence>
<feature type="compositionally biased region" description="Acidic residues" evidence="9">
    <location>
        <begin position="366"/>
        <end position="379"/>
    </location>
</feature>
<evidence type="ECO:0000256" key="9">
    <source>
        <dbReference type="SAM" id="MobiDB-lite"/>
    </source>
</evidence>
<feature type="compositionally biased region" description="Basic and acidic residues" evidence="9">
    <location>
        <begin position="550"/>
        <end position="562"/>
    </location>
</feature>
<dbReference type="EMBL" id="JAJTJA010000010">
    <property type="protein sequence ID" value="KAH8692751.1"/>
    <property type="molecule type" value="Genomic_DNA"/>
</dbReference>
<evidence type="ECO:0000313" key="11">
    <source>
        <dbReference type="EMBL" id="KAH8692751.1"/>
    </source>
</evidence>
<reference evidence="11" key="1">
    <citation type="submission" date="2021-12" db="EMBL/GenBank/DDBJ databases">
        <title>Convergent genome expansion in fungi linked to evolution of root-endophyte symbiosis.</title>
        <authorList>
            <consortium name="DOE Joint Genome Institute"/>
            <person name="Ke Y.-H."/>
            <person name="Bonito G."/>
            <person name="Liao H.-L."/>
            <person name="Looney B."/>
            <person name="Rojas-Flechas A."/>
            <person name="Nash J."/>
            <person name="Hameed K."/>
            <person name="Schadt C."/>
            <person name="Martin F."/>
            <person name="Crous P.W."/>
            <person name="Miettinen O."/>
            <person name="Magnuson J.K."/>
            <person name="Labbe J."/>
            <person name="Jacobson D."/>
            <person name="Doktycz M.J."/>
            <person name="Veneault-Fourrey C."/>
            <person name="Kuo A."/>
            <person name="Mondo S."/>
            <person name="Calhoun S."/>
            <person name="Riley R."/>
            <person name="Ohm R."/>
            <person name="LaButti K."/>
            <person name="Andreopoulos B."/>
            <person name="Pangilinan J."/>
            <person name="Nolan M."/>
            <person name="Tritt A."/>
            <person name="Clum A."/>
            <person name="Lipzen A."/>
            <person name="Daum C."/>
            <person name="Barry K."/>
            <person name="Grigoriev I.V."/>
            <person name="Vilgalys R."/>
        </authorList>
    </citation>
    <scope>NUCLEOTIDE SEQUENCE</scope>
    <source>
        <strain evidence="11">PMI_201</strain>
    </source>
</reference>
<evidence type="ECO:0000259" key="10">
    <source>
        <dbReference type="PROSITE" id="PS51873"/>
    </source>
</evidence>
<accession>A0AAD4KNX5</accession>
<keyword evidence="12" id="KW-1185">Reference proteome</keyword>
<dbReference type="InterPro" id="IPR002867">
    <property type="entry name" value="IBR_dom"/>
</dbReference>
<feature type="compositionally biased region" description="Low complexity" evidence="9">
    <location>
        <begin position="30"/>
        <end position="59"/>
    </location>
</feature>